<dbReference type="GO" id="GO:0005874">
    <property type="term" value="C:microtubule"/>
    <property type="evidence" value="ECO:0007669"/>
    <property type="project" value="UniProtKB-KW"/>
</dbReference>
<dbReference type="PANTHER" id="PTHR10921:SF1">
    <property type="entry name" value="NUCLEAR DISTRIBUTION PROTEIN NUDE HOMOLOG"/>
    <property type="match status" value="1"/>
</dbReference>
<evidence type="ECO:0000256" key="1">
    <source>
        <dbReference type="ARBA" id="ARBA00004245"/>
    </source>
</evidence>
<dbReference type="GO" id="GO:0007020">
    <property type="term" value="P:microtubule nucleation"/>
    <property type="evidence" value="ECO:0007669"/>
    <property type="project" value="TreeGrafter"/>
</dbReference>
<evidence type="ECO:0000259" key="8">
    <source>
        <dbReference type="Pfam" id="PF04880"/>
    </source>
</evidence>
<dbReference type="GO" id="GO:0000132">
    <property type="term" value="P:establishment of mitotic spindle orientation"/>
    <property type="evidence" value="ECO:0007669"/>
    <property type="project" value="TreeGrafter"/>
</dbReference>
<evidence type="ECO:0000256" key="2">
    <source>
        <dbReference type="ARBA" id="ARBA00007429"/>
    </source>
</evidence>
<dbReference type="GO" id="GO:0047496">
    <property type="term" value="P:vesicle transport along microtubule"/>
    <property type="evidence" value="ECO:0007669"/>
    <property type="project" value="TreeGrafter"/>
</dbReference>
<proteinExistence type="inferred from homology"/>
<dbReference type="InterPro" id="IPR033494">
    <property type="entry name" value="NUDE"/>
</dbReference>
<protein>
    <submittedName>
        <fullName evidence="9">ARAD1C07568p</fullName>
    </submittedName>
</protein>
<accession>A0A060T5T0</accession>
<name>A0A060T5T0_BLAAD</name>
<feature type="region of interest" description="Disordered" evidence="7">
    <location>
        <begin position="464"/>
        <end position="512"/>
    </location>
</feature>
<dbReference type="AlphaFoldDB" id="A0A060T5T0"/>
<keyword evidence="4" id="KW-0493">Microtubule</keyword>
<feature type="region of interest" description="Disordered" evidence="7">
    <location>
        <begin position="199"/>
        <end position="275"/>
    </location>
</feature>
<feature type="compositionally biased region" description="Low complexity" evidence="7">
    <location>
        <begin position="223"/>
        <end position="258"/>
    </location>
</feature>
<reference evidence="9" key="2">
    <citation type="submission" date="2014-06" db="EMBL/GenBank/DDBJ databases">
        <title>The complete genome of Blastobotrys (Arxula) adeninivorans LS3 - a yeast of biotechnological interest.</title>
        <authorList>
            <person name="Kunze G."/>
            <person name="Gaillardin C."/>
            <person name="Czernicka M."/>
            <person name="Durrens P."/>
            <person name="Martin T."/>
            <person name="Boer E."/>
            <person name="Gabaldon T."/>
            <person name="Cruz J."/>
            <person name="Talla E."/>
            <person name="Marck C."/>
            <person name="Goffeau A."/>
            <person name="Barbe V."/>
            <person name="Baret P."/>
            <person name="Baronian K."/>
            <person name="Beier S."/>
            <person name="Bleykasten C."/>
            <person name="Bode R."/>
            <person name="Casaregola S."/>
            <person name="Despons L."/>
            <person name="Fairhead C."/>
            <person name="Giersberg M."/>
            <person name="Gierski P."/>
            <person name="Hahnel U."/>
            <person name="Hartmann A."/>
            <person name="Jankowska D."/>
            <person name="Jubin C."/>
            <person name="Jung P."/>
            <person name="Lafontaine I."/>
            <person name="Leh-Louis V."/>
            <person name="Lemaire M."/>
            <person name="Marcet-Houben M."/>
            <person name="Mascher M."/>
            <person name="Morel G."/>
            <person name="Richard G.-F."/>
            <person name="Riechen J."/>
            <person name="Sacerdot C."/>
            <person name="Sarkar A."/>
            <person name="Savel G."/>
            <person name="Schacherer J."/>
            <person name="Sherman D."/>
            <person name="Straub M.-L."/>
            <person name="Stein N."/>
            <person name="Thierry A."/>
            <person name="Trautwein-Schult A."/>
            <person name="Westhof E."/>
            <person name="Worch S."/>
            <person name="Dujon B."/>
            <person name="Souciet J.-L."/>
            <person name="Wincker P."/>
            <person name="Scholz U."/>
            <person name="Neuveglise N."/>
        </authorList>
    </citation>
    <scope>NUCLEOTIDE SEQUENCE</scope>
    <source>
        <strain evidence="9">LS3</strain>
    </source>
</reference>
<feature type="compositionally biased region" description="Polar residues" evidence="7">
    <location>
        <begin position="371"/>
        <end position="394"/>
    </location>
</feature>
<gene>
    <name evidence="9" type="ORF">GNLVRS02_ARAD1C07568g</name>
</gene>
<evidence type="ECO:0000256" key="6">
    <source>
        <dbReference type="ARBA" id="ARBA00023212"/>
    </source>
</evidence>
<reference evidence="9" key="1">
    <citation type="submission" date="2014-02" db="EMBL/GenBank/DDBJ databases">
        <authorList>
            <person name="Genoscope - CEA"/>
        </authorList>
    </citation>
    <scope>NUCLEOTIDE SEQUENCE</scope>
    <source>
        <strain evidence="9">LS3</strain>
    </source>
</reference>
<evidence type="ECO:0000313" key="9">
    <source>
        <dbReference type="EMBL" id="CDP34227.1"/>
    </source>
</evidence>
<dbReference type="GO" id="GO:0051642">
    <property type="term" value="P:centrosome localization"/>
    <property type="evidence" value="ECO:0007669"/>
    <property type="project" value="TreeGrafter"/>
</dbReference>
<evidence type="ECO:0000256" key="5">
    <source>
        <dbReference type="ARBA" id="ARBA00023054"/>
    </source>
</evidence>
<keyword evidence="3" id="KW-0963">Cytoplasm</keyword>
<evidence type="ECO:0000256" key="4">
    <source>
        <dbReference type="ARBA" id="ARBA00022701"/>
    </source>
</evidence>
<feature type="compositionally biased region" description="Low complexity" evidence="7">
    <location>
        <begin position="314"/>
        <end position="344"/>
    </location>
</feature>
<feature type="region of interest" description="Disordered" evidence="7">
    <location>
        <begin position="295"/>
        <end position="417"/>
    </location>
</feature>
<dbReference type="EMBL" id="HG937693">
    <property type="protein sequence ID" value="CDP34227.1"/>
    <property type="molecule type" value="Genomic_DNA"/>
</dbReference>
<feature type="region of interest" description="Disordered" evidence="7">
    <location>
        <begin position="1"/>
        <end position="32"/>
    </location>
</feature>
<keyword evidence="6" id="KW-0206">Cytoskeleton</keyword>
<dbReference type="PANTHER" id="PTHR10921">
    <property type="entry name" value="NUCLEAR DISTRIBUTION PROTEIN NUDE HOMOLOG 1"/>
    <property type="match status" value="1"/>
</dbReference>
<dbReference type="GO" id="GO:0008017">
    <property type="term" value="F:microtubule binding"/>
    <property type="evidence" value="ECO:0007669"/>
    <property type="project" value="InterPro"/>
</dbReference>
<dbReference type="GO" id="GO:0007059">
    <property type="term" value="P:chromosome segregation"/>
    <property type="evidence" value="ECO:0007669"/>
    <property type="project" value="TreeGrafter"/>
</dbReference>
<feature type="compositionally biased region" description="Low complexity" evidence="7">
    <location>
        <begin position="203"/>
        <end position="214"/>
    </location>
</feature>
<dbReference type="Gene3D" id="6.10.250.1080">
    <property type="match status" value="1"/>
</dbReference>
<dbReference type="Pfam" id="PF04880">
    <property type="entry name" value="NUDE_C"/>
    <property type="match status" value="1"/>
</dbReference>
<dbReference type="InterPro" id="IPR006964">
    <property type="entry name" value="NUDE_dom"/>
</dbReference>
<evidence type="ECO:0000256" key="7">
    <source>
        <dbReference type="SAM" id="MobiDB-lite"/>
    </source>
</evidence>
<feature type="domain" description="NUDE" evidence="8">
    <location>
        <begin position="140"/>
        <end position="299"/>
    </location>
</feature>
<sequence length="512" mass="56471">MTAPQTDRRYEREKDDRERERRERNEGYARAKEQIAQLEAELAEFQATSRELEREMELELEEAEQRQKGLEKKVNSLTADVSEWKQKYLDLQKESSNTQATLSKQVSTLQDTLKQANNRLREIEMANDDMERHERITKTSLHDLEQKYYSSLETIALLESEVANKDQYQVDLQRAKDELRETSEELSVAQCRIDQLESKLKDLSSQSQHSSPPSTTTRAGQRVPSYRVASASSAVSNVTVSASSPSSSTSPSLSSSTSKYGNLASGASVSRMTSSKSLRKIHGMLDQMRSLESRVASFKSSLPKSSRPGTPTMSPASSINNSSPSTGASTPSPSPATAPSSSNGVPGSAPGSGFAHHTLRRSPSVFDRNGFHSTSKTSLRPSASRRNLSISGTSFPEVIRERQSSSELRTPSGQLPKRSVLTSIEGSPAGSPSPSIRHQHRRSMLNLNPSNSVSSYVQTYDKMLRSTSRESSRDPSLRPQSVHALRSETQTFTRPGSAFSALNKRQSIGHGR</sequence>
<comment type="similarity">
    <text evidence="2">Belongs to the nudE family.</text>
</comment>
<dbReference type="GO" id="GO:0005871">
    <property type="term" value="C:kinesin complex"/>
    <property type="evidence" value="ECO:0007669"/>
    <property type="project" value="TreeGrafter"/>
</dbReference>
<comment type="subcellular location">
    <subcellularLocation>
        <location evidence="1">Cytoplasm</location>
        <location evidence="1">Cytoskeleton</location>
    </subcellularLocation>
</comment>
<feature type="compositionally biased region" description="Polar residues" evidence="7">
    <location>
        <begin position="265"/>
        <end position="275"/>
    </location>
</feature>
<feature type="compositionally biased region" description="Polar residues" evidence="7">
    <location>
        <begin position="298"/>
        <end position="313"/>
    </location>
</feature>
<evidence type="ECO:0000256" key="3">
    <source>
        <dbReference type="ARBA" id="ARBA00022490"/>
    </source>
</evidence>
<organism evidence="9">
    <name type="scientific">Blastobotrys adeninivorans</name>
    <name type="common">Yeast</name>
    <name type="synonym">Arxula adeninivorans</name>
    <dbReference type="NCBI Taxonomy" id="409370"/>
    <lineage>
        <taxon>Eukaryota</taxon>
        <taxon>Fungi</taxon>
        <taxon>Dikarya</taxon>
        <taxon>Ascomycota</taxon>
        <taxon>Saccharomycotina</taxon>
        <taxon>Dipodascomycetes</taxon>
        <taxon>Dipodascales</taxon>
        <taxon>Trichomonascaceae</taxon>
        <taxon>Blastobotrys</taxon>
    </lineage>
</organism>
<feature type="compositionally biased region" description="Basic and acidic residues" evidence="7">
    <location>
        <begin position="464"/>
        <end position="476"/>
    </location>
</feature>
<keyword evidence="5" id="KW-0175">Coiled coil</keyword>
<dbReference type="GO" id="GO:0000776">
    <property type="term" value="C:kinetochore"/>
    <property type="evidence" value="ECO:0007669"/>
    <property type="project" value="TreeGrafter"/>
</dbReference>